<dbReference type="InterPro" id="IPR011051">
    <property type="entry name" value="RmlC_Cupin_sf"/>
</dbReference>
<dbReference type="InterPro" id="IPR013096">
    <property type="entry name" value="Cupin_2"/>
</dbReference>
<name>A0A372DPU2_9GAMM</name>
<organism evidence="2 3">
    <name type="scientific">Cognatiluteimonas weifangensis</name>
    <dbReference type="NCBI Taxonomy" id="2303539"/>
    <lineage>
        <taxon>Bacteria</taxon>
        <taxon>Pseudomonadati</taxon>
        <taxon>Pseudomonadota</taxon>
        <taxon>Gammaproteobacteria</taxon>
        <taxon>Lysobacterales</taxon>
        <taxon>Lysobacteraceae</taxon>
        <taxon>Cognatiluteimonas</taxon>
    </lineage>
</organism>
<protein>
    <submittedName>
        <fullName evidence="2">Cupin domain-containing protein</fullName>
    </submittedName>
</protein>
<evidence type="ECO:0000313" key="2">
    <source>
        <dbReference type="EMBL" id="RFP61575.1"/>
    </source>
</evidence>
<keyword evidence="3" id="KW-1185">Reference proteome</keyword>
<dbReference type="Gene3D" id="2.60.120.10">
    <property type="entry name" value="Jelly Rolls"/>
    <property type="match status" value="1"/>
</dbReference>
<dbReference type="EMBL" id="QVPD01000003">
    <property type="protein sequence ID" value="RFP61575.1"/>
    <property type="molecule type" value="Genomic_DNA"/>
</dbReference>
<dbReference type="Proteomes" id="UP000262917">
    <property type="component" value="Unassembled WGS sequence"/>
</dbReference>
<dbReference type="SUPFAM" id="SSF51182">
    <property type="entry name" value="RmlC-like cupins"/>
    <property type="match status" value="1"/>
</dbReference>
<dbReference type="OrthoDB" id="191551at2"/>
<evidence type="ECO:0000259" key="1">
    <source>
        <dbReference type="Pfam" id="PF07883"/>
    </source>
</evidence>
<dbReference type="PANTHER" id="PTHR43346">
    <property type="entry name" value="LIGAND BINDING DOMAIN PROTEIN, PUTATIVE (AFU_ORTHOLOGUE AFUA_6G14370)-RELATED"/>
    <property type="match status" value="1"/>
</dbReference>
<evidence type="ECO:0000313" key="3">
    <source>
        <dbReference type="Proteomes" id="UP000262917"/>
    </source>
</evidence>
<dbReference type="CDD" id="cd02223">
    <property type="entry name" value="cupin_Bh2720-like"/>
    <property type="match status" value="1"/>
</dbReference>
<dbReference type="Pfam" id="PF07883">
    <property type="entry name" value="Cupin_2"/>
    <property type="match status" value="1"/>
</dbReference>
<feature type="domain" description="Cupin type-2" evidence="1">
    <location>
        <begin position="32"/>
        <end position="100"/>
    </location>
</feature>
<reference evidence="2 3" key="1">
    <citation type="submission" date="2018-08" db="EMBL/GenBank/DDBJ databases">
        <title>Lysobacter weifangensis sp. nov., a new member of the family 'Xanthomonadaceae', isolated from soil in a farmland.</title>
        <authorList>
            <person name="Zhao H."/>
        </authorList>
    </citation>
    <scope>NUCLEOTIDE SEQUENCE [LARGE SCALE GENOMIC DNA]</scope>
    <source>
        <strain evidence="2 3">WF-2</strain>
    </source>
</reference>
<dbReference type="PANTHER" id="PTHR43346:SF1">
    <property type="entry name" value="QUERCETIN 2,3-DIOXYGENASE-RELATED"/>
    <property type="match status" value="1"/>
</dbReference>
<dbReference type="RefSeq" id="WP_117201999.1">
    <property type="nucleotide sequence ID" value="NZ_JBHTBK010000004.1"/>
</dbReference>
<dbReference type="AlphaFoldDB" id="A0A372DPU2"/>
<dbReference type="InterPro" id="IPR014710">
    <property type="entry name" value="RmlC-like_jellyroll"/>
</dbReference>
<comment type="caution">
    <text evidence="2">The sequence shown here is derived from an EMBL/GenBank/DDBJ whole genome shotgun (WGS) entry which is preliminary data.</text>
</comment>
<dbReference type="InterPro" id="IPR052538">
    <property type="entry name" value="Flavonoid_dioxygenase-like"/>
</dbReference>
<proteinExistence type="predicted"/>
<sequence>MAVFLGAIKKLAKRNKDFRRELATNAHSQLVLMCLEPDEDIGEEVHEEVDQAFVVVKGKGEAVLDGVRRPLRKGALLIVPAGTRHNLVNVGDQRLRLYTLYAPPQHPPGTVHATRAEALAAEAERAATTDA</sequence>
<accession>A0A372DPU2</accession>
<gene>
    <name evidence="2" type="ORF">D0Y53_04505</name>
</gene>